<feature type="domain" description="O-antigen ligase-related" evidence="6">
    <location>
        <begin position="239"/>
        <end position="377"/>
    </location>
</feature>
<sequence>MTRMKRNRGATRRRWYVLDLTGLCMIIAPLVVGAVHIESQAVIAAFISALFAMSWLDPRQSRPPLPLVAWVALAWLGWSLMMLTPWPSLFIDVLAPEATERYAQMATILGRELSASIVLDRPRGAATTALLLVYGLVAATVWLRTVQSTRNARSPIPYYVVFSGTLVATVALVHTLSGATLLYGVYTPSVSLAYEPIRGPMVNPNHTAALLLLTSLVTFGAWLQATERAKAVMLAAGWVLMVSLVMLSGSRANIALGVGAHLYLLWFVRRQSQPTRAPLWMMLSAGAMALLLLAYVYAQGAWPSETQTETAGIWGELVMRWTTGWQVLMDRPFIGHGPGNFGIASSLHTSNWYTGYLSRAHNLPLQLMSEWGSVVGLGLTGLLSWWMWRLLMGTVSMPSRHAVAVGLAALLIQNLVDFSLLIPGVGIVWVATAAWLSARTRRSRDAHMPWTWQQGVMAVTCIATLGALTYVAHQGDARRADAAIRTAETPEAALRATKRALALHPADFHLHVLAGARVLRDGEHALAHQLAQRAQSLAPGAPTALTLGVEAALAVNEVERAKESLHRLCHGARYWREDCIRLLLAYRQQSALISDILRDDVTLTLALVDTLRARGHRDATTKVLTWARGAFPQELDVHEALIESWLRMPEASGALDALSVDLLARSADEEDAHRRKRLQRLGYLVQARLVEREKRYLEARHLYEEAASLDPERCLEPLLQASRVLLRLKDYE</sequence>
<dbReference type="InterPro" id="IPR007016">
    <property type="entry name" value="O-antigen_ligase-rel_domated"/>
</dbReference>
<evidence type="ECO:0000256" key="5">
    <source>
        <dbReference type="SAM" id="Phobius"/>
    </source>
</evidence>
<evidence type="ECO:0000256" key="4">
    <source>
        <dbReference type="ARBA" id="ARBA00023136"/>
    </source>
</evidence>
<dbReference type="AlphaFoldDB" id="C7FPL5"/>
<evidence type="ECO:0000259" key="6">
    <source>
        <dbReference type="Pfam" id="PF04932"/>
    </source>
</evidence>
<comment type="subcellular location">
    <subcellularLocation>
        <location evidence="1">Membrane</location>
        <topology evidence="1">Multi-pass membrane protein</topology>
    </subcellularLocation>
</comment>
<dbReference type="PANTHER" id="PTHR37422">
    <property type="entry name" value="TEICHURONIC ACID BIOSYNTHESIS PROTEIN TUAE"/>
    <property type="match status" value="1"/>
</dbReference>
<feature type="transmembrane region" description="Helical" evidence="5">
    <location>
        <begin position="206"/>
        <end position="223"/>
    </location>
</feature>
<evidence type="ECO:0000256" key="2">
    <source>
        <dbReference type="ARBA" id="ARBA00022692"/>
    </source>
</evidence>
<evidence type="ECO:0000256" key="1">
    <source>
        <dbReference type="ARBA" id="ARBA00004141"/>
    </source>
</evidence>
<feature type="transmembrane region" description="Helical" evidence="5">
    <location>
        <begin position="451"/>
        <end position="472"/>
    </location>
</feature>
<evidence type="ECO:0000256" key="3">
    <source>
        <dbReference type="ARBA" id="ARBA00022989"/>
    </source>
</evidence>
<feature type="non-terminal residue" evidence="7">
    <location>
        <position position="732"/>
    </location>
</feature>
<feature type="transmembrane region" description="Helical" evidence="5">
    <location>
        <begin position="403"/>
        <end position="431"/>
    </location>
</feature>
<reference evidence="7" key="1">
    <citation type="journal article" date="2009" name="Environ. Microbiol. Rep.">
        <title>Characterization of canthaxanthin biosynthesis genes from an uncultured marine bacterium.</title>
        <authorList>
            <person name="Maresca J.A."/>
            <person name="Braff J.C."/>
            <person name="Delong E.F."/>
        </authorList>
    </citation>
    <scope>NUCLEOTIDE SEQUENCE</scope>
</reference>
<dbReference type="Gene3D" id="1.25.40.10">
    <property type="entry name" value="Tetratricopeptide repeat domain"/>
    <property type="match status" value="1"/>
</dbReference>
<dbReference type="InterPro" id="IPR051533">
    <property type="entry name" value="WaaL-like"/>
</dbReference>
<feature type="transmembrane region" description="Helical" evidence="5">
    <location>
        <begin position="15"/>
        <end position="35"/>
    </location>
</feature>
<protein>
    <recommendedName>
        <fullName evidence="6">O-antigen ligase-related domain-containing protein</fullName>
    </recommendedName>
</protein>
<dbReference type="Pfam" id="PF04932">
    <property type="entry name" value="Wzy_C"/>
    <property type="match status" value="1"/>
</dbReference>
<dbReference type="EMBL" id="GQ412710">
    <property type="protein sequence ID" value="ACU26518.1"/>
    <property type="molecule type" value="Genomic_DNA"/>
</dbReference>
<feature type="transmembrane region" description="Helical" evidence="5">
    <location>
        <begin position="371"/>
        <end position="391"/>
    </location>
</feature>
<organism evidence="7">
    <name type="scientific">uncultured bacterium HF186_25m_27D22</name>
    <dbReference type="NCBI Taxonomy" id="662889"/>
    <lineage>
        <taxon>Bacteria</taxon>
        <taxon>environmental samples</taxon>
    </lineage>
</organism>
<feature type="transmembrane region" description="Helical" evidence="5">
    <location>
        <begin position="280"/>
        <end position="298"/>
    </location>
</feature>
<feature type="transmembrane region" description="Helical" evidence="5">
    <location>
        <begin position="125"/>
        <end position="146"/>
    </location>
</feature>
<accession>C7FPL5</accession>
<evidence type="ECO:0000313" key="7">
    <source>
        <dbReference type="EMBL" id="ACU26518.1"/>
    </source>
</evidence>
<feature type="transmembrane region" description="Helical" evidence="5">
    <location>
        <begin position="65"/>
        <end position="86"/>
    </location>
</feature>
<proteinExistence type="predicted"/>
<keyword evidence="2 5" id="KW-0812">Transmembrane</keyword>
<feature type="transmembrane region" description="Helical" evidence="5">
    <location>
        <begin position="41"/>
        <end position="58"/>
    </location>
</feature>
<feature type="transmembrane region" description="Helical" evidence="5">
    <location>
        <begin position="158"/>
        <end position="186"/>
    </location>
</feature>
<dbReference type="PANTHER" id="PTHR37422:SF13">
    <property type="entry name" value="LIPOPOLYSACCHARIDE BIOSYNTHESIS PROTEIN PA4999-RELATED"/>
    <property type="match status" value="1"/>
</dbReference>
<dbReference type="SUPFAM" id="SSF48452">
    <property type="entry name" value="TPR-like"/>
    <property type="match status" value="1"/>
</dbReference>
<name>C7FPL5_9BACT</name>
<keyword evidence="4 5" id="KW-0472">Membrane</keyword>
<keyword evidence="3 5" id="KW-1133">Transmembrane helix</keyword>
<dbReference type="GO" id="GO:0016020">
    <property type="term" value="C:membrane"/>
    <property type="evidence" value="ECO:0007669"/>
    <property type="project" value="UniProtKB-SubCell"/>
</dbReference>
<dbReference type="InterPro" id="IPR011990">
    <property type="entry name" value="TPR-like_helical_dom_sf"/>
</dbReference>